<organism evidence="1 2">
    <name type="scientific">Maribacter litopenaei</name>
    <dbReference type="NCBI Taxonomy" id="2976127"/>
    <lineage>
        <taxon>Bacteria</taxon>
        <taxon>Pseudomonadati</taxon>
        <taxon>Bacteroidota</taxon>
        <taxon>Flavobacteriia</taxon>
        <taxon>Flavobacteriales</taxon>
        <taxon>Flavobacteriaceae</taxon>
        <taxon>Maribacter</taxon>
    </lineage>
</organism>
<gene>
    <name evidence="1" type="ORF">NYZ99_07605</name>
</gene>
<protein>
    <submittedName>
        <fullName evidence="1">DUF2135 domain-containing protein</fullName>
    </submittedName>
</protein>
<evidence type="ECO:0000313" key="2">
    <source>
        <dbReference type="Proteomes" id="UP001059209"/>
    </source>
</evidence>
<name>A0ABY5YD62_9FLAO</name>
<reference evidence="1" key="1">
    <citation type="submission" date="2022-09" db="EMBL/GenBank/DDBJ databases">
        <title>Maribacter litopenaei sp. nov., isolated from the intestinal tract of the Pacific White Shrimp, Litopenaeus vannamei.</title>
        <authorList>
            <person name="Kim S.Y."/>
            <person name="Hwang C.Y."/>
        </authorList>
    </citation>
    <scope>NUCLEOTIDE SEQUENCE</scope>
    <source>
        <strain evidence="1">HL-LV01</strain>
    </source>
</reference>
<accession>A0ABY5YD62</accession>
<dbReference type="EMBL" id="CP104205">
    <property type="protein sequence ID" value="UWX56144.1"/>
    <property type="molecule type" value="Genomic_DNA"/>
</dbReference>
<evidence type="ECO:0000313" key="1">
    <source>
        <dbReference type="EMBL" id="UWX56144.1"/>
    </source>
</evidence>
<keyword evidence="2" id="KW-1185">Reference proteome</keyword>
<sequence length="195" mass="22832">MAESYVENKQFNLAASMYSRFNYLKQQGFLSDDKGEFSALLDSEFKNLLGLKGNDFLTTRQRKKLASNEDFKGTRLVFEWADSEAEFELQFVNPENRFFSWKHTAVDNEEIIKDEKTLGYSAKEYRLGNTYPGEWQVNINYFGNKSITPTYLKVAIYRNYGEPFRTKEIKVFKLMTKNLNQHLFNVSNTVELVSN</sequence>
<dbReference type="RefSeq" id="WP_260574710.1">
    <property type="nucleotide sequence ID" value="NZ_CP104205.1"/>
</dbReference>
<dbReference type="Proteomes" id="UP001059209">
    <property type="component" value="Chromosome"/>
</dbReference>
<proteinExistence type="predicted"/>